<dbReference type="EnsemblPlants" id="QL01p008880:mrna">
    <property type="protein sequence ID" value="QL01p008880:mrna"/>
    <property type="gene ID" value="QL01p008880"/>
</dbReference>
<feature type="domain" description="PGG" evidence="3">
    <location>
        <begin position="655"/>
        <end position="688"/>
    </location>
</feature>
<dbReference type="EMBL" id="LRBV02000001">
    <property type="status" value="NOT_ANNOTATED_CDS"/>
    <property type="molecule type" value="Genomic_DNA"/>
</dbReference>
<dbReference type="Proteomes" id="UP000594261">
    <property type="component" value="Chromosome 1"/>
</dbReference>
<proteinExistence type="predicted"/>
<dbReference type="InParanoid" id="A0A7N2QX51"/>
<dbReference type="AlphaFoldDB" id="A0A7N2QX51"/>
<dbReference type="InterPro" id="IPR026961">
    <property type="entry name" value="PGG_dom"/>
</dbReference>
<evidence type="ECO:0000259" key="3">
    <source>
        <dbReference type="Pfam" id="PF13962"/>
    </source>
</evidence>
<keyword evidence="2" id="KW-0812">Transmembrane</keyword>
<keyword evidence="5" id="KW-1185">Reference proteome</keyword>
<reference evidence="4 5" key="1">
    <citation type="journal article" date="2016" name="G3 (Bethesda)">
        <title>First Draft Assembly and Annotation of the Genome of a California Endemic Oak Quercus lobata Nee (Fagaceae).</title>
        <authorList>
            <person name="Sork V.L."/>
            <person name="Fitz-Gibbon S.T."/>
            <person name="Puiu D."/>
            <person name="Crepeau M."/>
            <person name="Gugger P.F."/>
            <person name="Sherman R."/>
            <person name="Stevens K."/>
            <person name="Langley C.H."/>
            <person name="Pellegrini M."/>
            <person name="Salzberg S.L."/>
        </authorList>
    </citation>
    <scope>NUCLEOTIDE SEQUENCE [LARGE SCALE GENOMIC DNA]</scope>
    <source>
        <strain evidence="4 5">cv. SW786</strain>
    </source>
</reference>
<dbReference type="Gene3D" id="1.25.40.20">
    <property type="entry name" value="Ankyrin repeat-containing domain"/>
    <property type="match status" value="2"/>
</dbReference>
<feature type="repeat" description="ANK" evidence="1">
    <location>
        <begin position="73"/>
        <end position="100"/>
    </location>
</feature>
<keyword evidence="1" id="KW-0040">ANK repeat</keyword>
<dbReference type="SMART" id="SM00248">
    <property type="entry name" value="ANK"/>
    <property type="match status" value="7"/>
</dbReference>
<dbReference type="SUPFAM" id="SSF48403">
    <property type="entry name" value="Ankyrin repeat"/>
    <property type="match status" value="2"/>
</dbReference>
<accession>A0A7N2QX51</accession>
<evidence type="ECO:0000313" key="4">
    <source>
        <dbReference type="EnsemblPlants" id="QL01p008880:mrna"/>
    </source>
</evidence>
<dbReference type="PANTHER" id="PTHR24128">
    <property type="entry name" value="HOMEOBOX PROTEIN WARIAI"/>
    <property type="match status" value="1"/>
</dbReference>
<feature type="repeat" description="ANK" evidence="1">
    <location>
        <begin position="550"/>
        <end position="587"/>
    </location>
</feature>
<sequence length="695" mass="77677">MDEKIEKLKQVAQHGNIDAFYMLIREDVKLLEAIDELPFVDTPLHIAASVGNIPFSMEMMRLKPSLVSKPNLDGFSPLHLALLNGKIEMVRRLLQVDGDLVRVKGKEGITLLHFAAAIDDHLDLLVEFLSVCPHSIEDVTIRNETALHIALKFNNLEAFKLLVGWLRQNRSKNAMFWERKVLNWKDDEGNTVLHVAAVSHLLASTYDVDVNVKNLEGKTARDILQGSEQTQAGRKIKVMLHRAKALKASSLPKVTSYADYLRPKVGRREKFRIRRTREQHTISDERRNVLLVVATLLMIVTYQGILSPPGGLWQDDYNPGTNESNTIAPNGKINTTLHSQEAGAVIGSRKTSFGFFMLLNSVTFMLSFTIIFQLIPSGYCYVMFQAALCFLYFCYLASLTVIKASTGTGGFLISGSALLYNIVLLPEPLPPRTQGGTNPPKWPLGSSGYLLLEFPCICGAHPNGHGVDEINALICLEAKSRWVQSHSPCFTKWANLDGASASKGRWGPCPVQGREGMTPLHYAATTDIHLELLDEFLKVCPQSIKDVTIQNENALHIALKYDKLEAFLHLAVRKLLYSGVDINTKNLKGNTAGVMLGQQNQIENRKINVMLRRAGALPASSLPKVIYYARYLWSLFSYIEKIRMHCIGEWTEISDDRCNMLLVVATLLLTVTYQAVLSPLGGLWQDEYHPEPNTT</sequence>
<dbReference type="FunCoup" id="A0A7N2QX51">
    <property type="interactions" value="99"/>
</dbReference>
<dbReference type="PROSITE" id="PS50088">
    <property type="entry name" value="ANK_REPEAT"/>
    <property type="match status" value="2"/>
</dbReference>
<feature type="transmembrane region" description="Helical" evidence="2">
    <location>
        <begin position="353"/>
        <end position="372"/>
    </location>
</feature>
<dbReference type="Pfam" id="PF13962">
    <property type="entry name" value="PGG"/>
    <property type="match status" value="2"/>
</dbReference>
<dbReference type="InterPro" id="IPR036770">
    <property type="entry name" value="Ankyrin_rpt-contain_sf"/>
</dbReference>
<keyword evidence="2" id="KW-1133">Transmembrane helix</keyword>
<feature type="transmembrane region" description="Helical" evidence="2">
    <location>
        <begin position="289"/>
        <end position="306"/>
    </location>
</feature>
<feature type="domain" description="PGG" evidence="3">
    <location>
        <begin position="284"/>
        <end position="379"/>
    </location>
</feature>
<feature type="transmembrane region" description="Helical" evidence="2">
    <location>
        <begin position="379"/>
        <end position="402"/>
    </location>
</feature>
<dbReference type="OMA" id="VNTMNAN"/>
<dbReference type="PANTHER" id="PTHR24128:SF24">
    <property type="entry name" value="ANKYRIN REPEAT PROTEIN"/>
    <property type="match status" value="1"/>
</dbReference>
<dbReference type="InterPro" id="IPR002110">
    <property type="entry name" value="Ankyrin_rpt"/>
</dbReference>
<protein>
    <recommendedName>
        <fullName evidence="3">PGG domain-containing protein</fullName>
    </recommendedName>
</protein>
<evidence type="ECO:0000256" key="1">
    <source>
        <dbReference type="PROSITE-ProRule" id="PRU00023"/>
    </source>
</evidence>
<dbReference type="Pfam" id="PF12796">
    <property type="entry name" value="Ank_2"/>
    <property type="match status" value="2"/>
</dbReference>
<keyword evidence="2" id="KW-0472">Membrane</keyword>
<evidence type="ECO:0000256" key="2">
    <source>
        <dbReference type="SAM" id="Phobius"/>
    </source>
</evidence>
<name>A0A7N2QX51_QUELO</name>
<dbReference type="Gramene" id="QL01p008880:mrna">
    <property type="protein sequence ID" value="QL01p008880:mrna"/>
    <property type="gene ID" value="QL01p008880"/>
</dbReference>
<reference evidence="4" key="2">
    <citation type="submission" date="2021-01" db="UniProtKB">
        <authorList>
            <consortium name="EnsemblPlants"/>
        </authorList>
    </citation>
    <scope>IDENTIFICATION</scope>
</reference>
<dbReference type="PROSITE" id="PS50297">
    <property type="entry name" value="ANK_REP_REGION"/>
    <property type="match status" value="1"/>
</dbReference>
<evidence type="ECO:0000313" key="5">
    <source>
        <dbReference type="Proteomes" id="UP000594261"/>
    </source>
</evidence>
<organism evidence="4 5">
    <name type="scientific">Quercus lobata</name>
    <name type="common">Valley oak</name>
    <dbReference type="NCBI Taxonomy" id="97700"/>
    <lineage>
        <taxon>Eukaryota</taxon>
        <taxon>Viridiplantae</taxon>
        <taxon>Streptophyta</taxon>
        <taxon>Embryophyta</taxon>
        <taxon>Tracheophyta</taxon>
        <taxon>Spermatophyta</taxon>
        <taxon>Magnoliopsida</taxon>
        <taxon>eudicotyledons</taxon>
        <taxon>Gunneridae</taxon>
        <taxon>Pentapetalae</taxon>
        <taxon>rosids</taxon>
        <taxon>fabids</taxon>
        <taxon>Fagales</taxon>
        <taxon>Fagaceae</taxon>
        <taxon>Quercus</taxon>
    </lineage>
</organism>